<evidence type="ECO:0000313" key="10">
    <source>
        <dbReference type="EMBL" id="MBK9982400.1"/>
    </source>
</evidence>
<feature type="transmembrane region" description="Helical" evidence="7">
    <location>
        <begin position="334"/>
        <end position="361"/>
    </location>
</feature>
<dbReference type="GO" id="GO:0098797">
    <property type="term" value="C:plasma membrane protein complex"/>
    <property type="evidence" value="ECO:0007669"/>
    <property type="project" value="TreeGrafter"/>
</dbReference>
<evidence type="ECO:0000256" key="6">
    <source>
        <dbReference type="ARBA" id="ARBA00023136"/>
    </source>
</evidence>
<organism evidence="10 11">
    <name type="scientific">Candidatus Opimibacter skivensis</name>
    <dbReference type="NCBI Taxonomy" id="2982028"/>
    <lineage>
        <taxon>Bacteria</taxon>
        <taxon>Pseudomonadati</taxon>
        <taxon>Bacteroidota</taxon>
        <taxon>Saprospiria</taxon>
        <taxon>Saprospirales</taxon>
        <taxon>Saprospiraceae</taxon>
        <taxon>Candidatus Opimibacter</taxon>
    </lineage>
</organism>
<dbReference type="Pfam" id="PF12704">
    <property type="entry name" value="MacB_PCD"/>
    <property type="match status" value="1"/>
</dbReference>
<name>A0A9D7SVD8_9BACT</name>
<reference evidence="10 11" key="1">
    <citation type="submission" date="2020-10" db="EMBL/GenBank/DDBJ databases">
        <title>Connecting structure to function with the recovery of over 1000 high-quality activated sludge metagenome-assembled genomes encoding full-length rRNA genes using long-read sequencing.</title>
        <authorList>
            <person name="Singleton C.M."/>
            <person name="Petriglieri F."/>
            <person name="Kristensen J.M."/>
            <person name="Kirkegaard R.H."/>
            <person name="Michaelsen T.Y."/>
            <person name="Andersen M.H."/>
            <person name="Karst S.M."/>
            <person name="Dueholm M.S."/>
            <person name="Nielsen P.H."/>
            <person name="Albertsen M."/>
        </authorList>
    </citation>
    <scope>NUCLEOTIDE SEQUENCE [LARGE SCALE GENOMIC DNA]</scope>
    <source>
        <strain evidence="10">Ribe_18-Q3-R11-54_MAXAC.273</strain>
    </source>
</reference>
<dbReference type="EMBL" id="JADKGY010000006">
    <property type="protein sequence ID" value="MBK9982400.1"/>
    <property type="molecule type" value="Genomic_DNA"/>
</dbReference>
<keyword evidence="5 7" id="KW-1133">Transmembrane helix</keyword>
<comment type="similarity">
    <text evidence="2">Belongs to the ABC-4 integral membrane protein family. LolC/E subfamily.</text>
</comment>
<feature type="transmembrane region" description="Helical" evidence="7">
    <location>
        <begin position="381"/>
        <end position="403"/>
    </location>
</feature>
<dbReference type="PANTHER" id="PTHR30489">
    <property type="entry name" value="LIPOPROTEIN-RELEASING SYSTEM TRANSMEMBRANE PROTEIN LOLE"/>
    <property type="match status" value="1"/>
</dbReference>
<evidence type="ECO:0000256" key="3">
    <source>
        <dbReference type="ARBA" id="ARBA00022475"/>
    </source>
</evidence>
<evidence type="ECO:0000256" key="5">
    <source>
        <dbReference type="ARBA" id="ARBA00022989"/>
    </source>
</evidence>
<comment type="caution">
    <text evidence="10">The sequence shown here is derived from an EMBL/GenBank/DDBJ whole genome shotgun (WGS) entry which is preliminary data.</text>
</comment>
<feature type="domain" description="ABC3 transporter permease C-terminal" evidence="8">
    <location>
        <begin position="291"/>
        <end position="413"/>
    </location>
</feature>
<evidence type="ECO:0000256" key="7">
    <source>
        <dbReference type="SAM" id="Phobius"/>
    </source>
</evidence>
<protein>
    <submittedName>
        <fullName evidence="10">ABC transporter permease</fullName>
    </submittedName>
</protein>
<dbReference type="InterPro" id="IPR003838">
    <property type="entry name" value="ABC3_permease_C"/>
</dbReference>
<evidence type="ECO:0000259" key="8">
    <source>
        <dbReference type="Pfam" id="PF02687"/>
    </source>
</evidence>
<feature type="transmembrane region" description="Helical" evidence="7">
    <location>
        <begin position="21"/>
        <end position="43"/>
    </location>
</feature>
<dbReference type="Proteomes" id="UP000808337">
    <property type="component" value="Unassembled WGS sequence"/>
</dbReference>
<dbReference type="AlphaFoldDB" id="A0A9D7SVD8"/>
<accession>A0A9D7SVD8</accession>
<keyword evidence="3" id="KW-1003">Cell membrane</keyword>
<keyword evidence="6 7" id="KW-0472">Membrane</keyword>
<dbReference type="InterPro" id="IPR051447">
    <property type="entry name" value="Lipoprotein-release_system"/>
</dbReference>
<comment type="subcellular location">
    <subcellularLocation>
        <location evidence="1">Cell membrane</location>
        <topology evidence="1">Multi-pass membrane protein</topology>
    </subcellularLocation>
</comment>
<proteinExistence type="inferred from homology"/>
<gene>
    <name evidence="10" type="ORF">IPP15_08240</name>
</gene>
<feature type="transmembrane region" description="Helical" evidence="7">
    <location>
        <begin position="286"/>
        <end position="307"/>
    </location>
</feature>
<evidence type="ECO:0000256" key="1">
    <source>
        <dbReference type="ARBA" id="ARBA00004651"/>
    </source>
</evidence>
<dbReference type="Pfam" id="PF02687">
    <property type="entry name" value="FtsX"/>
    <property type="match status" value="1"/>
</dbReference>
<evidence type="ECO:0000256" key="2">
    <source>
        <dbReference type="ARBA" id="ARBA00005236"/>
    </source>
</evidence>
<evidence type="ECO:0000256" key="4">
    <source>
        <dbReference type="ARBA" id="ARBA00022692"/>
    </source>
</evidence>
<dbReference type="PANTHER" id="PTHR30489:SF0">
    <property type="entry name" value="LIPOPROTEIN-RELEASING SYSTEM TRANSMEMBRANE PROTEIN LOLE"/>
    <property type="match status" value="1"/>
</dbReference>
<dbReference type="GO" id="GO:0044874">
    <property type="term" value="P:lipoprotein localization to outer membrane"/>
    <property type="evidence" value="ECO:0007669"/>
    <property type="project" value="TreeGrafter"/>
</dbReference>
<keyword evidence="4 7" id="KW-0812">Transmembrane</keyword>
<evidence type="ECO:0000313" key="11">
    <source>
        <dbReference type="Proteomes" id="UP000808337"/>
    </source>
</evidence>
<evidence type="ECO:0000259" key="9">
    <source>
        <dbReference type="Pfam" id="PF12704"/>
    </source>
</evidence>
<feature type="domain" description="MacB-like periplasmic core" evidence="9">
    <location>
        <begin position="22"/>
        <end position="259"/>
    </location>
</feature>
<dbReference type="InterPro" id="IPR025857">
    <property type="entry name" value="MacB_PCD"/>
</dbReference>
<sequence>MKRFKLLYDIALALSLARWRQTMVAAVGVMFSITMFIALLGFMNGLNDMLDGLILNRTPHIKLFNEIKPSVHQPVQLASEFKDHFNVIRSVKPNGGRLEIYNVNAITQTISKDERVLGIAPKITVQAFYSIGAIEVTGVIDGIDVEAESNLFHFSDYVTTGNFMDLKNIPNSIIMGKAAADKMLAEIGDVIQVTTVNGEQQQLKVVGFFQSGLRDVDKVQSYTSLGTAQKLLGVSRNYITDLQIKLKDLSLAPAMAKEYRNLFDVDAEDIQTANAQFETGSSVRSLISYAVGITLLIVAGFGIYNILNMMIYEKMDSIAILKATGFSGSDVKRIFIMIALSIGILGAFFGLLFGYLASVFIDQIPFNSAAIPNMKTYPVNYSLKFYIIGAAFGIITTYLAGWFPARKAGKIDPVIIIRGK</sequence>